<evidence type="ECO:0000256" key="1">
    <source>
        <dbReference type="ARBA" id="ARBA00022679"/>
    </source>
</evidence>
<protein>
    <submittedName>
        <fullName evidence="6">Ypk2p</fullName>
    </submittedName>
</protein>
<dbReference type="AlphaFoldDB" id="A0A015JTS1"/>
<keyword evidence="3" id="KW-0418">Kinase</keyword>
<evidence type="ECO:0000256" key="3">
    <source>
        <dbReference type="ARBA" id="ARBA00022777"/>
    </source>
</evidence>
<sequence>MSTVIKDKEPIKSSHVEKCEKCNYTCNAKHFQQNFENWTSGNNDINEFIQHTQLMAHKDNEISNALEWIPYNRLDDITKNKLGKVYKANWIDGKISCWDDKNQNWTREGHNMLIYLKNLNNLKNITIELTNEINKPNGITRDSETKHYMMVLDSNKCEKCNCACYAIHFQQNFENWTSGNDDIDKFIQDTQLFSAKDVNEVLEWIPYDRLHITKDRVNWIDGNISYWDDKNQCWKREGCNMLVYLKNLNDPKNITEFNDEIRKPYGITQDPETKHYMMVLDSNKCKKCNYACYAIHFQQNFKNWTSGDDDSDKFIQDAQLFSANDVNKALEWIPYDRLHITKDEFGKVHKVNWIDGNISYWDDKNQNWKREGHNRLVNLKRVNDLKNIAEEFENEINQPYGITRDPETKHYMMVLDSNKCKKCNCACYAIHFQQNFKNWTSGNDDIDKFIQDAQLLSVRDVNEALEWIPYERLHITKDEFGKAYRVIWIDGNINNWDDKNQNWERKGHNMFVNLKSLNNSGNLTLEFTNKIKMEYRIYGITRDPETTSYMMVLNNICEKCNDICNTIHFQQKFLDWTSGNNNVDKFIQDTQLLAHDDDDIKNVLEWIPYDRFYNIEYIAKGGFGKIYKANWIDGYMSNWNIKDQNWKRYNQNMIIALKSLDNSKNVTLEFMNEIASHNKGGINTNYIAEFYGVTQDPETKNYMMVLNYAENGSLRNYLDKEYSKLNWSKKIDYLRDIILGLKCIHEKELIHRDLHIGNILKFKYKTAIADMGLCKPANYNELENAKNNIYGVLPYIAPEVLRGQNYTKASDIYSFGIIIYEVISGLPPYHNLEHDNNLALKICQGLRPWFNIKVPQLIVSLIKECLDAVPSNRPKAEKINDILYIWQYEPNKEQTVKLRAQIKETDEKNNNSSNSSIISTNSGISYNTHSEAIYTSRLLNFNNLSEPKNSDDYYEQNDNIISKEFSGII</sequence>
<dbReference type="InterPro" id="IPR000719">
    <property type="entry name" value="Prot_kinase_dom"/>
</dbReference>
<proteinExistence type="predicted"/>
<dbReference type="InterPro" id="IPR001245">
    <property type="entry name" value="Ser-Thr/Tyr_kinase_cat_dom"/>
</dbReference>
<dbReference type="GO" id="GO:0004674">
    <property type="term" value="F:protein serine/threonine kinase activity"/>
    <property type="evidence" value="ECO:0007669"/>
    <property type="project" value="TreeGrafter"/>
</dbReference>
<gene>
    <name evidence="6" type="ORF">RirG_197740</name>
</gene>
<keyword evidence="2" id="KW-0547">Nucleotide-binding</keyword>
<organism evidence="6 7">
    <name type="scientific">Rhizophagus irregularis (strain DAOM 197198w)</name>
    <name type="common">Glomus intraradices</name>
    <dbReference type="NCBI Taxonomy" id="1432141"/>
    <lineage>
        <taxon>Eukaryota</taxon>
        <taxon>Fungi</taxon>
        <taxon>Fungi incertae sedis</taxon>
        <taxon>Mucoromycota</taxon>
        <taxon>Glomeromycotina</taxon>
        <taxon>Glomeromycetes</taxon>
        <taxon>Glomerales</taxon>
        <taxon>Glomeraceae</taxon>
        <taxon>Rhizophagus</taxon>
    </lineage>
</organism>
<evidence type="ECO:0000259" key="5">
    <source>
        <dbReference type="PROSITE" id="PS50011"/>
    </source>
</evidence>
<dbReference type="InterPro" id="IPR011009">
    <property type="entry name" value="Kinase-like_dom_sf"/>
</dbReference>
<accession>A0A015JTS1</accession>
<feature type="domain" description="Protein kinase" evidence="5">
    <location>
        <begin position="612"/>
        <end position="885"/>
    </location>
</feature>
<dbReference type="GO" id="GO:0005524">
    <property type="term" value="F:ATP binding"/>
    <property type="evidence" value="ECO:0007669"/>
    <property type="project" value="UniProtKB-KW"/>
</dbReference>
<dbReference type="PANTHER" id="PTHR44329">
    <property type="entry name" value="SERINE/THREONINE-PROTEIN KINASE TNNI3K-RELATED"/>
    <property type="match status" value="1"/>
</dbReference>
<dbReference type="Gene3D" id="1.10.10.1010">
    <property type="entry name" value="Intein homing endonuclease, domain IV"/>
    <property type="match status" value="5"/>
</dbReference>
<evidence type="ECO:0000313" key="6">
    <source>
        <dbReference type="EMBL" id="EXX58464.1"/>
    </source>
</evidence>
<dbReference type="Proteomes" id="UP000022910">
    <property type="component" value="Unassembled WGS sequence"/>
</dbReference>
<keyword evidence="4" id="KW-0067">ATP-binding</keyword>
<evidence type="ECO:0000256" key="4">
    <source>
        <dbReference type="ARBA" id="ARBA00022840"/>
    </source>
</evidence>
<dbReference type="InterPro" id="IPR051681">
    <property type="entry name" value="Ser/Thr_Kinases-Pseudokinases"/>
</dbReference>
<evidence type="ECO:0000313" key="7">
    <source>
        <dbReference type="Proteomes" id="UP000022910"/>
    </source>
</evidence>
<reference evidence="6 7" key="1">
    <citation type="submission" date="2014-02" db="EMBL/GenBank/DDBJ databases">
        <title>Single nucleus genome sequencing reveals high similarity among nuclei of an endomycorrhizal fungus.</title>
        <authorList>
            <person name="Lin K."/>
            <person name="Geurts R."/>
            <person name="Zhang Z."/>
            <person name="Limpens E."/>
            <person name="Saunders D.G."/>
            <person name="Mu D."/>
            <person name="Pang E."/>
            <person name="Cao H."/>
            <person name="Cha H."/>
            <person name="Lin T."/>
            <person name="Zhou Q."/>
            <person name="Shang Y."/>
            <person name="Li Y."/>
            <person name="Ivanov S."/>
            <person name="Sharma T."/>
            <person name="Velzen R.V."/>
            <person name="Ruijter N.D."/>
            <person name="Aanen D.K."/>
            <person name="Win J."/>
            <person name="Kamoun S."/>
            <person name="Bisseling T."/>
            <person name="Huang S."/>
        </authorList>
    </citation>
    <scope>NUCLEOTIDE SEQUENCE [LARGE SCALE GENOMIC DNA]</scope>
    <source>
        <strain evidence="7">DAOM197198w</strain>
    </source>
</reference>
<dbReference type="Gene3D" id="1.10.510.10">
    <property type="entry name" value="Transferase(Phosphotransferase) domain 1"/>
    <property type="match status" value="1"/>
</dbReference>
<comment type="caution">
    <text evidence="6">The sequence shown here is derived from an EMBL/GenBank/DDBJ whole genome shotgun (WGS) entry which is preliminary data.</text>
</comment>
<keyword evidence="1" id="KW-0808">Transferase</keyword>
<dbReference type="Pfam" id="PF07714">
    <property type="entry name" value="PK_Tyr_Ser-Thr"/>
    <property type="match status" value="1"/>
</dbReference>
<evidence type="ECO:0000256" key="2">
    <source>
        <dbReference type="ARBA" id="ARBA00022741"/>
    </source>
</evidence>
<dbReference type="PROSITE" id="PS50011">
    <property type="entry name" value="PROTEIN_KINASE_DOM"/>
    <property type="match status" value="1"/>
</dbReference>
<dbReference type="EMBL" id="JEMT01026795">
    <property type="protein sequence ID" value="EXX58464.1"/>
    <property type="molecule type" value="Genomic_DNA"/>
</dbReference>
<dbReference type="HOGENOM" id="CLU_000288_7_8_1"/>
<keyword evidence="7" id="KW-1185">Reference proteome</keyword>
<dbReference type="PANTHER" id="PTHR44329:SF288">
    <property type="entry name" value="MITOGEN-ACTIVATED PROTEIN KINASE KINASE KINASE 20"/>
    <property type="match status" value="1"/>
</dbReference>
<dbReference type="SUPFAM" id="SSF56112">
    <property type="entry name" value="Protein kinase-like (PK-like)"/>
    <property type="match status" value="1"/>
</dbReference>
<name>A0A015JTS1_RHIIW</name>